<protein>
    <submittedName>
        <fullName evidence="2">Uncharacterized protein</fullName>
    </submittedName>
</protein>
<organism evidence="2 3">
    <name type="scientific">Cudoniella acicularis</name>
    <dbReference type="NCBI Taxonomy" id="354080"/>
    <lineage>
        <taxon>Eukaryota</taxon>
        <taxon>Fungi</taxon>
        <taxon>Dikarya</taxon>
        <taxon>Ascomycota</taxon>
        <taxon>Pezizomycotina</taxon>
        <taxon>Leotiomycetes</taxon>
        <taxon>Helotiales</taxon>
        <taxon>Tricladiaceae</taxon>
        <taxon>Cudoniella</taxon>
    </lineage>
</organism>
<dbReference type="PANTHER" id="PTHR42749">
    <property type="entry name" value="CELL SHAPE-DETERMINING PROTEIN MREB"/>
    <property type="match status" value="1"/>
</dbReference>
<gene>
    <name evidence="2" type="ORF">G7Y89_g4892</name>
</gene>
<dbReference type="AlphaFoldDB" id="A0A8H4RNJ4"/>
<dbReference type="InterPro" id="IPR043129">
    <property type="entry name" value="ATPase_NBD"/>
</dbReference>
<sequence>MAEAEPATEEPSGRLIVAFDFGTTFSSVAYARVSEKTPSDTVSITDVKCITKYPDDRAPPGVTFAWESREDVPTELWYSLPLPPKQRQSAYQSMQSSGKESMDEDPTSSDASSEFSCSFPEDAENPESEQENTGGDRGRSDTLFWGFGVQKQLKNIDIPKDGARRLIRFKLMLDEKSEETEDVRAQLSLVLKNLKRSRLIKQNTDVISDYLEQLFKHTKDELQRLNEYSVNMPIEFVICVPAVWPSRACRVMQAAMSTAAKGSELGSLVNGSLDNLFIISEPEAAASCVLAEDNNDIYENETIVILDAGGGTVDAVTYQITNSYPLRLSAEVVPPGSKLCGASYINERFEKLLLKRLKHENYLVKNGKTIKSIVEGKVIEFENGEKRFIDTASEYFETDPIYIDDLRANPKKRFFQNRLGISKREMTWVFQESLDEAANLLIEQLEMVKAKGFAVQKVILIGGFGQSPALRTHLRNVLATEKNFLGQEIHFLTPGTASTVVARGAVLRALNKDHGPSRITSCSYGFLLTEPYEPDEFIAHKNTRCIIDKADGEKYIEGTINWLIQKDESLPHNKEISIIVKHTFALNKKSAEIAGSITADMTFLRDEGHIQPEPPSGFSTYSGPKAPHHWAVKFELVMIIDGRNLRYKARWPPSNSLEARVYNQRVHGKGQVCIAAAFKPGTA</sequence>
<evidence type="ECO:0000313" key="2">
    <source>
        <dbReference type="EMBL" id="KAF4633230.1"/>
    </source>
</evidence>
<proteinExistence type="predicted"/>
<dbReference type="EMBL" id="JAAMPI010000277">
    <property type="protein sequence ID" value="KAF4633230.1"/>
    <property type="molecule type" value="Genomic_DNA"/>
</dbReference>
<feature type="compositionally biased region" description="Acidic residues" evidence="1">
    <location>
        <begin position="121"/>
        <end position="130"/>
    </location>
</feature>
<keyword evidence="3" id="KW-1185">Reference proteome</keyword>
<accession>A0A8H4RNJ4</accession>
<reference evidence="2 3" key="1">
    <citation type="submission" date="2020-03" db="EMBL/GenBank/DDBJ databases">
        <title>Draft Genome Sequence of Cudoniella acicularis.</title>
        <authorList>
            <person name="Buettner E."/>
            <person name="Kellner H."/>
        </authorList>
    </citation>
    <scope>NUCLEOTIDE SEQUENCE [LARGE SCALE GENOMIC DNA]</scope>
    <source>
        <strain evidence="2 3">DSM 108380</strain>
    </source>
</reference>
<feature type="compositionally biased region" description="Polar residues" evidence="1">
    <location>
        <begin position="87"/>
        <end position="99"/>
    </location>
</feature>
<dbReference type="OrthoDB" id="2963168at2759"/>
<name>A0A8H4RNJ4_9HELO</name>
<feature type="compositionally biased region" description="Low complexity" evidence="1">
    <location>
        <begin position="108"/>
        <end position="118"/>
    </location>
</feature>
<comment type="caution">
    <text evidence="2">The sequence shown here is derived from an EMBL/GenBank/DDBJ whole genome shotgun (WGS) entry which is preliminary data.</text>
</comment>
<feature type="region of interest" description="Disordered" evidence="1">
    <location>
        <begin position="87"/>
        <end position="139"/>
    </location>
</feature>
<dbReference type="Gene3D" id="3.90.640.10">
    <property type="entry name" value="Actin, Chain A, domain 4"/>
    <property type="match status" value="1"/>
</dbReference>
<dbReference type="SUPFAM" id="SSF53067">
    <property type="entry name" value="Actin-like ATPase domain"/>
    <property type="match status" value="2"/>
</dbReference>
<dbReference type="Gene3D" id="3.30.420.40">
    <property type="match status" value="2"/>
</dbReference>
<evidence type="ECO:0000256" key="1">
    <source>
        <dbReference type="SAM" id="MobiDB-lite"/>
    </source>
</evidence>
<dbReference type="PANTHER" id="PTHR42749:SF8">
    <property type="entry name" value="HSP70 FAMILY PROTEIN (AFU_ORTHOLOGUE AFUA_3G13740)"/>
    <property type="match status" value="1"/>
</dbReference>
<dbReference type="CDD" id="cd10170">
    <property type="entry name" value="ASKHA_NBD_HSP70"/>
    <property type="match status" value="1"/>
</dbReference>
<evidence type="ECO:0000313" key="3">
    <source>
        <dbReference type="Proteomes" id="UP000566819"/>
    </source>
</evidence>
<dbReference type="Proteomes" id="UP000566819">
    <property type="component" value="Unassembled WGS sequence"/>
</dbReference>